<evidence type="ECO:0000313" key="1">
    <source>
        <dbReference type="EMBL" id="KAJ2896269.1"/>
    </source>
</evidence>
<sequence length="250" mass="27431">MRVIPVPCLSDNYAYVLVDDDTKQVTAIDPVEPEKVLAVIKDTAMSFNTVLTTHHHTDHSGGNTRMAALVPGLCVYGGDNRIPAMTQQLKDGDEFTLGSLRVRAIQTFGHTTSSICYYIRGKDGEKGVVFTGDTLFVGGCGRLFEGSPEDMHESLNERLAKLPADTLVYAGHEYTNSNLRFARSVDPDNQELKEKAERCAKLACTMPSSIAEELATNPFMRVDQPALQIAASRTSAIDVLGELRRMKDSF</sequence>
<reference evidence="1" key="1">
    <citation type="submission" date="2022-07" db="EMBL/GenBank/DDBJ databases">
        <title>Phylogenomic reconstructions and comparative analyses of Kickxellomycotina fungi.</title>
        <authorList>
            <person name="Reynolds N.K."/>
            <person name="Stajich J.E."/>
            <person name="Barry K."/>
            <person name="Grigoriev I.V."/>
            <person name="Crous P."/>
            <person name="Smith M.E."/>
        </authorList>
    </citation>
    <scope>NUCLEOTIDE SEQUENCE</scope>
    <source>
        <strain evidence="1">CBS 190363</strain>
    </source>
</reference>
<evidence type="ECO:0000313" key="2">
    <source>
        <dbReference type="Proteomes" id="UP001139981"/>
    </source>
</evidence>
<accession>A0ACC1M5L1</accession>
<dbReference type="EC" id="3.1.2.6" evidence="1"/>
<organism evidence="1 2">
    <name type="scientific">Coemansia aciculifera</name>
    <dbReference type="NCBI Taxonomy" id="417176"/>
    <lineage>
        <taxon>Eukaryota</taxon>
        <taxon>Fungi</taxon>
        <taxon>Fungi incertae sedis</taxon>
        <taxon>Zoopagomycota</taxon>
        <taxon>Kickxellomycotina</taxon>
        <taxon>Kickxellomycetes</taxon>
        <taxon>Kickxellales</taxon>
        <taxon>Kickxellaceae</taxon>
        <taxon>Coemansia</taxon>
    </lineage>
</organism>
<dbReference type="EMBL" id="JANBVB010000212">
    <property type="protein sequence ID" value="KAJ2896269.1"/>
    <property type="molecule type" value="Genomic_DNA"/>
</dbReference>
<protein>
    <submittedName>
        <fullName evidence="1">Cytoplasmic glyoxalase II</fullName>
        <ecNumber evidence="1">3.1.2.6</ecNumber>
    </submittedName>
</protein>
<proteinExistence type="predicted"/>
<keyword evidence="1" id="KW-0378">Hydrolase</keyword>
<keyword evidence="2" id="KW-1185">Reference proteome</keyword>
<gene>
    <name evidence="1" type="primary">GLO2</name>
    <name evidence="1" type="ORF">IWW38_002075</name>
</gene>
<comment type="caution">
    <text evidence="1">The sequence shown here is derived from an EMBL/GenBank/DDBJ whole genome shotgun (WGS) entry which is preliminary data.</text>
</comment>
<dbReference type="Proteomes" id="UP001139981">
    <property type="component" value="Unassembled WGS sequence"/>
</dbReference>
<name>A0ACC1M5L1_9FUNG</name>